<dbReference type="EC" id="3.6.1.22" evidence="2"/>
<dbReference type="PANTHER" id="PTHR11383">
    <property type="entry name" value="NUCLEOSIDE DIPHOSPHATE-LINKED MOIETY X MOTIF 13"/>
    <property type="match status" value="1"/>
</dbReference>
<dbReference type="InterPro" id="IPR049734">
    <property type="entry name" value="NudC-like_C"/>
</dbReference>
<evidence type="ECO:0000313" key="10">
    <source>
        <dbReference type="Proteomes" id="UP000199290"/>
    </source>
</evidence>
<evidence type="ECO:0000256" key="7">
    <source>
        <dbReference type="RuleBase" id="RU003476"/>
    </source>
</evidence>
<dbReference type="InterPro" id="IPR020476">
    <property type="entry name" value="Nudix_hydrolase"/>
</dbReference>
<keyword evidence="4 7" id="KW-0378">Hydrolase</keyword>
<evidence type="ECO:0000256" key="5">
    <source>
        <dbReference type="ARBA" id="ARBA00022842"/>
    </source>
</evidence>
<proteinExistence type="inferred from homology"/>
<name>A0A1I6HM63_9GAMM</name>
<dbReference type="Pfam" id="PF00293">
    <property type="entry name" value="NUDIX"/>
    <property type="match status" value="1"/>
</dbReference>
<reference evidence="10" key="1">
    <citation type="submission" date="2016-10" db="EMBL/GenBank/DDBJ databases">
        <authorList>
            <person name="Varghese N."/>
            <person name="Submissions S."/>
        </authorList>
    </citation>
    <scope>NUCLEOTIDE SEQUENCE [LARGE SCALE GENOMIC DNA]</scope>
    <source>
        <strain evidence="10">CGMCC 1.6294</strain>
    </source>
</reference>
<dbReference type="CDD" id="cd03429">
    <property type="entry name" value="NUDIX_NADH_pyrophosphatase_Nudt13"/>
    <property type="match status" value="1"/>
</dbReference>
<dbReference type="SUPFAM" id="SSF55811">
    <property type="entry name" value="Nudix"/>
    <property type="match status" value="1"/>
</dbReference>
<sequence length="275" mass="30276">MVVSMSQWKPGWTTAQPAGGDLVLALHGQGIVKPASGWLHEVNGGLFLQGMPEAVSLGSLGECGVFVTEVPEDAAAGREVIPLRDALLMMEDAPAAMLSTGFQVWQWWRDHRYCGRCGEQTGFHAVERAKWCDACGIPWYPRLAPCVIVVIRRGDRLLLAKSSRVKRHFYSLIAGFVEPGESLEEAVKREVKEETGLDVNNIRYHASEPWPFPHQLMVGFFADYAGGELVLQEDELADADWFLPGDTPPVPPQTTISGRLIRAMEKEIAQGGLPL</sequence>
<dbReference type="STRING" id="375760.SAMN04488073_2763"/>
<dbReference type="PANTHER" id="PTHR11383:SF3">
    <property type="entry name" value="NAD(P)H PYROPHOSPHATASE NUDT13, MITOCHONDRIAL"/>
    <property type="match status" value="1"/>
</dbReference>
<feature type="domain" description="Nudix hydrolase" evidence="8">
    <location>
        <begin position="141"/>
        <end position="265"/>
    </location>
</feature>
<organism evidence="9 10">
    <name type="scientific">Marinobacter gudaonensis</name>
    <dbReference type="NCBI Taxonomy" id="375760"/>
    <lineage>
        <taxon>Bacteria</taxon>
        <taxon>Pseudomonadati</taxon>
        <taxon>Pseudomonadota</taxon>
        <taxon>Gammaproteobacteria</taxon>
        <taxon>Pseudomonadales</taxon>
        <taxon>Marinobacteraceae</taxon>
        <taxon>Marinobacter</taxon>
    </lineage>
</organism>
<evidence type="ECO:0000256" key="6">
    <source>
        <dbReference type="ARBA" id="ARBA00023027"/>
    </source>
</evidence>
<keyword evidence="5" id="KW-0460">Magnesium</keyword>
<dbReference type="PROSITE" id="PS00893">
    <property type="entry name" value="NUDIX_BOX"/>
    <property type="match status" value="1"/>
</dbReference>
<dbReference type="InterPro" id="IPR015797">
    <property type="entry name" value="NUDIX_hydrolase-like_dom_sf"/>
</dbReference>
<evidence type="ECO:0000256" key="2">
    <source>
        <dbReference type="ARBA" id="ARBA00012381"/>
    </source>
</evidence>
<dbReference type="PRINTS" id="PR00502">
    <property type="entry name" value="NUDIXFAMILY"/>
</dbReference>
<dbReference type="EMBL" id="FOYV01000002">
    <property type="protein sequence ID" value="SFR55532.1"/>
    <property type="molecule type" value="Genomic_DNA"/>
</dbReference>
<gene>
    <name evidence="9" type="ORF">SAMN04488073_2763</name>
</gene>
<dbReference type="InterPro" id="IPR000086">
    <property type="entry name" value="NUDIX_hydrolase_dom"/>
</dbReference>
<comment type="cofactor">
    <cofactor evidence="1">
        <name>Mg(2+)</name>
        <dbReference type="ChEBI" id="CHEBI:18420"/>
    </cofactor>
</comment>
<comment type="similarity">
    <text evidence="7">Belongs to the Nudix hydrolase family.</text>
</comment>
<dbReference type="GO" id="GO:0046872">
    <property type="term" value="F:metal ion binding"/>
    <property type="evidence" value="ECO:0007669"/>
    <property type="project" value="UniProtKB-KW"/>
</dbReference>
<dbReference type="InterPro" id="IPR020084">
    <property type="entry name" value="NUDIX_hydrolase_CS"/>
</dbReference>
<evidence type="ECO:0000256" key="3">
    <source>
        <dbReference type="ARBA" id="ARBA00022723"/>
    </source>
</evidence>
<protein>
    <recommendedName>
        <fullName evidence="2">NAD(+) diphosphatase</fullName>
        <ecNumber evidence="2">3.6.1.22</ecNumber>
    </recommendedName>
</protein>
<accession>A0A1I6HM63</accession>
<evidence type="ECO:0000256" key="1">
    <source>
        <dbReference type="ARBA" id="ARBA00001946"/>
    </source>
</evidence>
<keyword evidence="3" id="KW-0479">Metal-binding</keyword>
<keyword evidence="6" id="KW-0520">NAD</keyword>
<evidence type="ECO:0000259" key="8">
    <source>
        <dbReference type="PROSITE" id="PS51462"/>
    </source>
</evidence>
<dbReference type="GO" id="GO:0016787">
    <property type="term" value="F:hydrolase activity"/>
    <property type="evidence" value="ECO:0007669"/>
    <property type="project" value="UniProtKB-KW"/>
</dbReference>
<dbReference type="Proteomes" id="UP000199290">
    <property type="component" value="Unassembled WGS sequence"/>
</dbReference>
<dbReference type="Gene3D" id="3.90.79.10">
    <property type="entry name" value="Nucleoside Triphosphate Pyrophosphohydrolase"/>
    <property type="match status" value="1"/>
</dbReference>
<evidence type="ECO:0000256" key="4">
    <source>
        <dbReference type="ARBA" id="ARBA00022801"/>
    </source>
</evidence>
<dbReference type="Gene3D" id="3.90.79.20">
    <property type="match status" value="1"/>
</dbReference>
<dbReference type="AlphaFoldDB" id="A0A1I6HM63"/>
<evidence type="ECO:0000313" key="9">
    <source>
        <dbReference type="EMBL" id="SFR55532.1"/>
    </source>
</evidence>
<keyword evidence="10" id="KW-1185">Reference proteome</keyword>
<dbReference type="NCBIfam" id="NF001299">
    <property type="entry name" value="PRK00241.1"/>
    <property type="match status" value="1"/>
</dbReference>
<dbReference type="PROSITE" id="PS51462">
    <property type="entry name" value="NUDIX"/>
    <property type="match status" value="1"/>
</dbReference>